<reference evidence="1" key="1">
    <citation type="submission" date="2018-05" db="EMBL/GenBank/DDBJ databases">
        <authorList>
            <person name="Lanie J.A."/>
            <person name="Ng W.-L."/>
            <person name="Kazmierczak K.M."/>
            <person name="Andrzejewski T.M."/>
            <person name="Davidsen T.M."/>
            <person name="Wayne K.J."/>
            <person name="Tettelin H."/>
            <person name="Glass J.I."/>
            <person name="Rusch D."/>
            <person name="Podicherti R."/>
            <person name="Tsui H.-C.T."/>
            <person name="Winkler M.E."/>
        </authorList>
    </citation>
    <scope>NUCLEOTIDE SEQUENCE</scope>
</reference>
<proteinExistence type="predicted"/>
<protein>
    <submittedName>
        <fullName evidence="1">Uncharacterized protein</fullName>
    </submittedName>
</protein>
<feature type="non-terminal residue" evidence="1">
    <location>
        <position position="1"/>
    </location>
</feature>
<feature type="non-terminal residue" evidence="1">
    <location>
        <position position="185"/>
    </location>
</feature>
<dbReference type="EMBL" id="UINC01089951">
    <property type="protein sequence ID" value="SVC41463.1"/>
    <property type="molecule type" value="Genomic_DNA"/>
</dbReference>
<gene>
    <name evidence="1" type="ORF">METZ01_LOCUS294317</name>
</gene>
<organism evidence="1">
    <name type="scientific">marine metagenome</name>
    <dbReference type="NCBI Taxonomy" id="408172"/>
    <lineage>
        <taxon>unclassified sequences</taxon>
        <taxon>metagenomes</taxon>
        <taxon>ecological metagenomes</taxon>
    </lineage>
</organism>
<name>A0A382LY52_9ZZZZ</name>
<sequence>VQGKDIILISNQMLDDRYWTSKQYITMELIKNNRVLYVEANYSFGKLLSGMIGKKWPVVPFGRLQYENDNLSVLTPYPRLPYRNHFQWIGWLNQKLLLAKIRRATKKLNFEHPLLWTFLHQTANMIGKLDESVAIYHCVDDWSVLLPMAGMGEPKRIRKDEKKLISCVDVVFRVSAKLLGHFKIP</sequence>
<evidence type="ECO:0000313" key="1">
    <source>
        <dbReference type="EMBL" id="SVC41463.1"/>
    </source>
</evidence>
<accession>A0A382LY52</accession>
<dbReference type="AlphaFoldDB" id="A0A382LY52"/>